<gene>
    <name evidence="1" type="ORF">HPB47_026930</name>
</gene>
<keyword evidence="2" id="KW-1185">Reference proteome</keyword>
<accession>A0AC60PXB4</accession>
<sequence>MRSLLPLTILQALSVCTGFWERQLEPKLFIEEYPHQMVHVFSRSNETHASAESLRLLLVERDTVLVGGRDYLYNLSLRTLDQLGNISWPSYRGLDYACPALQAKLDPNCANYIRIAKRTSRDGFLVCGTNAYSPRCREYKYSDSEGYTWKTEVDGKNLCPYNRNQSAVMLLLGNRQIAGVSAHITPKKLPMLTGMSLRTKLNDWKYLSADAQFVAAFAFEEYAYFFMTETALEKESCGRREASTVVRVCGNDPGGAPPHEWMWTTFQKARLRCSLNGTHPLDFSDIQSISPVLTRWNDAFVLYAAFNVRDSPFEASAVCAFSIEDIDRSFRDGKSNQTGCSGKAPVVANSSMTSTPLERYDPLSKVDVTNYLNKPVLAHVGFDYRYTSLTIDPQVRSANGKRYDVFFVGTSHGHIIKAINIGAKEVSTVVIEDIVVFPAEEPVLELKVVRRRQLMTLLATSHVEVVSVPLDNCNWTVRTCTQCVGLQDPYCVWDKATGKCRSLVDGEPPKGVIQEVLTGHSMECPDEFSKHFSNMKLPSFNDHWGADSAAKGMAHLYSAYTLGFAIAFSIMGSIVIGFGIGYWYRHYQRKDMSYFNYRKVLEPAQAAMAAPIDSQVYPGYPDPPIMYNPRNR</sequence>
<name>A0AC60PXB4_IXOPE</name>
<proteinExistence type="predicted"/>
<dbReference type="Proteomes" id="UP000805193">
    <property type="component" value="Unassembled WGS sequence"/>
</dbReference>
<dbReference type="EMBL" id="JABSTQ010009788">
    <property type="protein sequence ID" value="KAG0425937.1"/>
    <property type="molecule type" value="Genomic_DNA"/>
</dbReference>
<evidence type="ECO:0000313" key="2">
    <source>
        <dbReference type="Proteomes" id="UP000805193"/>
    </source>
</evidence>
<comment type="caution">
    <text evidence="1">The sequence shown here is derived from an EMBL/GenBank/DDBJ whole genome shotgun (WGS) entry which is preliminary data.</text>
</comment>
<protein>
    <submittedName>
        <fullName evidence="1">Uncharacterized protein</fullName>
    </submittedName>
</protein>
<organism evidence="1 2">
    <name type="scientific">Ixodes persulcatus</name>
    <name type="common">Taiga tick</name>
    <dbReference type="NCBI Taxonomy" id="34615"/>
    <lineage>
        <taxon>Eukaryota</taxon>
        <taxon>Metazoa</taxon>
        <taxon>Ecdysozoa</taxon>
        <taxon>Arthropoda</taxon>
        <taxon>Chelicerata</taxon>
        <taxon>Arachnida</taxon>
        <taxon>Acari</taxon>
        <taxon>Parasitiformes</taxon>
        <taxon>Ixodida</taxon>
        <taxon>Ixodoidea</taxon>
        <taxon>Ixodidae</taxon>
        <taxon>Ixodinae</taxon>
        <taxon>Ixodes</taxon>
    </lineage>
</organism>
<reference evidence="1 2" key="1">
    <citation type="journal article" date="2020" name="Cell">
        <title>Large-Scale Comparative Analyses of Tick Genomes Elucidate Their Genetic Diversity and Vector Capacities.</title>
        <authorList>
            <consortium name="Tick Genome and Microbiome Consortium (TIGMIC)"/>
            <person name="Jia N."/>
            <person name="Wang J."/>
            <person name="Shi W."/>
            <person name="Du L."/>
            <person name="Sun Y."/>
            <person name="Zhan W."/>
            <person name="Jiang J.F."/>
            <person name="Wang Q."/>
            <person name="Zhang B."/>
            <person name="Ji P."/>
            <person name="Bell-Sakyi L."/>
            <person name="Cui X.M."/>
            <person name="Yuan T.T."/>
            <person name="Jiang B.G."/>
            <person name="Yang W.F."/>
            <person name="Lam T.T."/>
            <person name="Chang Q.C."/>
            <person name="Ding S.J."/>
            <person name="Wang X.J."/>
            <person name="Zhu J.G."/>
            <person name="Ruan X.D."/>
            <person name="Zhao L."/>
            <person name="Wei J.T."/>
            <person name="Ye R.Z."/>
            <person name="Que T.C."/>
            <person name="Du C.H."/>
            <person name="Zhou Y.H."/>
            <person name="Cheng J.X."/>
            <person name="Dai P.F."/>
            <person name="Guo W.B."/>
            <person name="Han X.H."/>
            <person name="Huang E.J."/>
            <person name="Li L.F."/>
            <person name="Wei W."/>
            <person name="Gao Y.C."/>
            <person name="Liu J.Z."/>
            <person name="Shao H.Z."/>
            <person name="Wang X."/>
            <person name="Wang C.C."/>
            <person name="Yang T.C."/>
            <person name="Huo Q.B."/>
            <person name="Li W."/>
            <person name="Chen H.Y."/>
            <person name="Chen S.E."/>
            <person name="Zhou L.G."/>
            <person name="Ni X.B."/>
            <person name="Tian J.H."/>
            <person name="Sheng Y."/>
            <person name="Liu T."/>
            <person name="Pan Y.S."/>
            <person name="Xia L.Y."/>
            <person name="Li J."/>
            <person name="Zhao F."/>
            <person name="Cao W.C."/>
        </authorList>
    </citation>
    <scope>NUCLEOTIDE SEQUENCE [LARGE SCALE GENOMIC DNA]</scope>
    <source>
        <strain evidence="1">Iper-2018</strain>
    </source>
</reference>
<evidence type="ECO:0000313" key="1">
    <source>
        <dbReference type="EMBL" id="KAG0425937.1"/>
    </source>
</evidence>